<sequence length="452" mass="49184">MNGTKGHTTSVPPEVFRKGFRKQRPSKARWYLIIGVSITIIIVAVVVIALAVHFAVGNDSQNETLAADSEVETFHLVPTDSQTTKTILLSSLSSEAPTRQVSTSAKTSPIVQKTSVSNPGSSISITAQSTKVQTTTQQTTKQQTTTADDNNPTTSEPTTPSHNTSNITSVANKTVLTFDNSNISLPFNGSPLTLRCVALYANGWTDLKIVRKNGKSRNALAVVTSGIDSPSVYVIDANFSSEVSYKTDALMVTLYSNAVDCSYTGEYSCIISTVKEIKEIDTEVHTIDSQPKLEIPTSIVEGGQITLKCSVEVTGQNGTIKWKLRPPGLHTYFDLSLSPTTTKTETECSTTISSVLTFNPQMHDNGSFFRCEVADTGDNTLTQENTLFSEEEFLVVPKSFCEDKKPYSINVHPDSSCNMVIYCFVDGPHVYQIDCDPGSCYDIQKTRCVTVT</sequence>
<dbReference type="PROSITE" id="PS50835">
    <property type="entry name" value="IG_LIKE"/>
    <property type="match status" value="1"/>
</dbReference>
<feature type="transmembrane region" description="Helical" evidence="3">
    <location>
        <begin position="30"/>
        <end position="56"/>
    </location>
</feature>
<dbReference type="Gene3D" id="2.60.40.10">
    <property type="entry name" value="Immunoglobulins"/>
    <property type="match status" value="1"/>
</dbReference>
<keyword evidence="3" id="KW-0812">Transmembrane</keyword>
<name>A0AA88Y6Q4_PINIB</name>
<comment type="caution">
    <text evidence="5">The sequence shown here is derived from an EMBL/GenBank/DDBJ whole genome shotgun (WGS) entry which is preliminary data.</text>
</comment>
<dbReference type="InterPro" id="IPR013783">
    <property type="entry name" value="Ig-like_fold"/>
</dbReference>
<keyword evidence="6" id="KW-1185">Reference proteome</keyword>
<feature type="region of interest" description="Disordered" evidence="2">
    <location>
        <begin position="98"/>
        <end position="167"/>
    </location>
</feature>
<dbReference type="InterPro" id="IPR007110">
    <property type="entry name" value="Ig-like_dom"/>
</dbReference>
<evidence type="ECO:0000313" key="6">
    <source>
        <dbReference type="Proteomes" id="UP001186944"/>
    </source>
</evidence>
<evidence type="ECO:0000256" key="1">
    <source>
        <dbReference type="ARBA" id="ARBA00023157"/>
    </source>
</evidence>
<dbReference type="EMBL" id="VSWD01000007">
    <property type="protein sequence ID" value="KAK3098991.1"/>
    <property type="molecule type" value="Genomic_DNA"/>
</dbReference>
<proteinExistence type="predicted"/>
<dbReference type="Pfam" id="PF08205">
    <property type="entry name" value="C2-set_2"/>
    <property type="match status" value="1"/>
</dbReference>
<dbReference type="InterPro" id="IPR036179">
    <property type="entry name" value="Ig-like_dom_sf"/>
</dbReference>
<dbReference type="InterPro" id="IPR013162">
    <property type="entry name" value="CD80_C2-set"/>
</dbReference>
<gene>
    <name evidence="5" type="ORF">FSP39_024994</name>
</gene>
<evidence type="ECO:0000259" key="4">
    <source>
        <dbReference type="PROSITE" id="PS50835"/>
    </source>
</evidence>
<evidence type="ECO:0000256" key="3">
    <source>
        <dbReference type="SAM" id="Phobius"/>
    </source>
</evidence>
<feature type="domain" description="Ig-like" evidence="4">
    <location>
        <begin position="291"/>
        <end position="388"/>
    </location>
</feature>
<feature type="compositionally biased region" description="Low complexity" evidence="2">
    <location>
        <begin position="126"/>
        <end position="166"/>
    </location>
</feature>
<keyword evidence="3" id="KW-1133">Transmembrane helix</keyword>
<feature type="compositionally biased region" description="Polar residues" evidence="2">
    <location>
        <begin position="98"/>
        <end position="125"/>
    </location>
</feature>
<keyword evidence="3" id="KW-0472">Membrane</keyword>
<dbReference type="AlphaFoldDB" id="A0AA88Y6Q4"/>
<organism evidence="5 6">
    <name type="scientific">Pinctada imbricata</name>
    <name type="common">Atlantic pearl-oyster</name>
    <name type="synonym">Pinctada martensii</name>
    <dbReference type="NCBI Taxonomy" id="66713"/>
    <lineage>
        <taxon>Eukaryota</taxon>
        <taxon>Metazoa</taxon>
        <taxon>Spiralia</taxon>
        <taxon>Lophotrochozoa</taxon>
        <taxon>Mollusca</taxon>
        <taxon>Bivalvia</taxon>
        <taxon>Autobranchia</taxon>
        <taxon>Pteriomorphia</taxon>
        <taxon>Pterioida</taxon>
        <taxon>Pterioidea</taxon>
        <taxon>Pteriidae</taxon>
        <taxon>Pinctada</taxon>
    </lineage>
</organism>
<dbReference type="Proteomes" id="UP001186944">
    <property type="component" value="Unassembled WGS sequence"/>
</dbReference>
<evidence type="ECO:0000256" key="2">
    <source>
        <dbReference type="SAM" id="MobiDB-lite"/>
    </source>
</evidence>
<protein>
    <recommendedName>
        <fullName evidence="4">Ig-like domain-containing protein</fullName>
    </recommendedName>
</protein>
<accession>A0AA88Y6Q4</accession>
<dbReference type="SUPFAM" id="SSF48726">
    <property type="entry name" value="Immunoglobulin"/>
    <property type="match status" value="1"/>
</dbReference>
<evidence type="ECO:0000313" key="5">
    <source>
        <dbReference type="EMBL" id="KAK3098991.1"/>
    </source>
</evidence>
<keyword evidence="1" id="KW-1015">Disulfide bond</keyword>
<reference evidence="5" key="1">
    <citation type="submission" date="2019-08" db="EMBL/GenBank/DDBJ databases">
        <title>The improved chromosome-level genome for the pearl oyster Pinctada fucata martensii using PacBio sequencing and Hi-C.</title>
        <authorList>
            <person name="Zheng Z."/>
        </authorList>
    </citation>
    <scope>NUCLEOTIDE SEQUENCE</scope>
    <source>
        <strain evidence="5">ZZ-2019</strain>
        <tissue evidence="5">Adductor muscle</tissue>
    </source>
</reference>